<reference evidence="8" key="2">
    <citation type="journal article" date="1995" name="J. Clin. Microbiol.">
        <title>Molecular analysis of genes encoding outer surface protein C (OspC) of Borrelia burgdorferi sensu lato: relationship to ospA genotype and evidence of lateral gene exchange of ospC.</title>
        <authorList>
            <person name="Jauris-Heipke S."/>
            <person name="Liegl G."/>
            <person name="Preac-Mursic V."/>
            <person name="Roessler D."/>
            <person name="Schwab E."/>
            <person name="Soutschek E."/>
            <person name="Will G."/>
            <person name="Wilske B."/>
        </authorList>
    </citation>
    <scope>NUCLEOTIDE SEQUENCE</scope>
    <source>
        <strain evidence="8">T255</strain>
    </source>
</reference>
<keyword evidence="3" id="KW-0472">Membrane</keyword>
<gene>
    <name evidence="8" type="primary">ospC</name>
</gene>
<protein>
    <submittedName>
        <fullName evidence="8">Outer surface protein C</fullName>
    </submittedName>
</protein>
<keyword evidence="6" id="KW-0449">Lipoprotein</keyword>
<dbReference type="EMBL" id="X81524">
    <property type="protein sequence ID" value="CAA57244.1"/>
    <property type="molecule type" value="Genomic_DNA"/>
</dbReference>
<dbReference type="GO" id="GO:0009279">
    <property type="term" value="C:cell outer membrane"/>
    <property type="evidence" value="ECO:0007669"/>
    <property type="project" value="UniProtKB-SubCell"/>
</dbReference>
<evidence type="ECO:0000256" key="6">
    <source>
        <dbReference type="ARBA" id="ARBA00023288"/>
    </source>
</evidence>
<evidence type="ECO:0000256" key="3">
    <source>
        <dbReference type="ARBA" id="ARBA00023136"/>
    </source>
</evidence>
<dbReference type="SUPFAM" id="SSF63515">
    <property type="entry name" value="Outer surface protein C (OspC)"/>
    <property type="match status" value="1"/>
</dbReference>
<keyword evidence="5" id="KW-0998">Cell outer membrane</keyword>
<evidence type="ECO:0000256" key="4">
    <source>
        <dbReference type="ARBA" id="ARBA00023139"/>
    </source>
</evidence>
<keyword evidence="4" id="KW-0564">Palmitate</keyword>
<evidence type="ECO:0000313" key="8">
    <source>
        <dbReference type="EMBL" id="CAA57244.1"/>
    </source>
</evidence>
<evidence type="ECO:0000256" key="2">
    <source>
        <dbReference type="ARBA" id="ARBA00022729"/>
    </source>
</evidence>
<evidence type="ECO:0000256" key="5">
    <source>
        <dbReference type="ARBA" id="ARBA00023237"/>
    </source>
</evidence>
<dbReference type="AlphaFoldDB" id="Q44978"/>
<sequence>MKKNTLSAILMTLFLFISCNNSGKDGNASVNSADESVKGPNLVEISKKITDSNAVVIAVKEVETLLVSIDELAKAIGKKIEAGGTLGSDGAHNGSLLAGAYKIATEITANLSKLKASEDLKEKITKAKECSEKFTDKLKSENVALGKQDASDDDAKKAILKTHNDITKGAKELKELSESVETLLKAAKEMLANSVKELTSPVVAESPKKP</sequence>
<accession>Q44978</accession>
<dbReference type="InterPro" id="IPR001800">
    <property type="entry name" value="Lipoprotein_OspC"/>
</dbReference>
<dbReference type="PIR" id="S69923">
    <property type="entry name" value="S69923"/>
</dbReference>
<feature type="chain" id="PRO_5004232108" evidence="7">
    <location>
        <begin position="24"/>
        <end position="210"/>
    </location>
</feature>
<evidence type="ECO:0000256" key="7">
    <source>
        <dbReference type="SAM" id="SignalP"/>
    </source>
</evidence>
<reference evidence="8" key="1">
    <citation type="journal article" date="1995" name="J. Clin. Microbiol.">
        <title>Phenotypic analysis of outer surface protein C (OspC) of Borrelia burgdorferi sensu lato by monoclonal antibodies: relationship to genospecies and OspA serotype.</title>
        <authorList>
            <person name="Wilske B."/>
            <person name="Jauris-Heipke S."/>
            <person name="Lobentanzer R."/>
            <person name="Pradel I."/>
            <person name="Preac-Mursic V."/>
            <person name="Rossler D."/>
            <person name="Soutschek E."/>
            <person name="Johnson R.C."/>
        </authorList>
    </citation>
    <scope>NUCLEOTIDE SEQUENCE</scope>
    <source>
        <strain evidence="8">T255</strain>
    </source>
</reference>
<name>Q44978_BORBG</name>
<keyword evidence="2 7" id="KW-0732">Signal</keyword>
<evidence type="ECO:0000256" key="1">
    <source>
        <dbReference type="ARBA" id="ARBA00004459"/>
    </source>
</evidence>
<dbReference type="Gene3D" id="1.20.120.240">
    <property type="entry name" value="Lipoprotein, type 6"/>
    <property type="match status" value="1"/>
</dbReference>
<comment type="subcellular location">
    <subcellularLocation>
        <location evidence="1">Cell outer membrane</location>
        <topology evidence="1">Lipid-anchor</topology>
    </subcellularLocation>
</comment>
<organism evidence="8">
    <name type="scientific">Borreliella burgdorferi</name>
    <name type="common">Lyme disease spirochete</name>
    <name type="synonym">Borrelia burgdorferi</name>
    <dbReference type="NCBI Taxonomy" id="139"/>
    <lineage>
        <taxon>Bacteria</taxon>
        <taxon>Pseudomonadati</taxon>
        <taxon>Spirochaetota</taxon>
        <taxon>Spirochaetia</taxon>
        <taxon>Spirochaetales</taxon>
        <taxon>Borreliaceae</taxon>
        <taxon>Borreliella</taxon>
    </lineage>
</organism>
<dbReference type="PROSITE" id="PS51257">
    <property type="entry name" value="PROKAR_LIPOPROTEIN"/>
    <property type="match status" value="1"/>
</dbReference>
<proteinExistence type="predicted"/>
<feature type="signal peptide" evidence="7">
    <location>
        <begin position="1"/>
        <end position="23"/>
    </location>
</feature>
<dbReference type="Pfam" id="PF01441">
    <property type="entry name" value="Lipoprotein_6"/>
    <property type="match status" value="1"/>
</dbReference>
<dbReference type="InterPro" id="IPR036437">
    <property type="entry name" value="OspC-like_sf"/>
</dbReference>